<sequence>MALNITRGVVPKAQKLAVYGVEGVGKTTLASKMPDPLFIDTEGGSSYLDVRRLDTPKSWTALMQDIDEVIAEVPCSTLVIDTADWAERLCSEWVCKREGKASIEDFGYGKGYVKMAEEFGRLLDKLTDVTGAGMHVALLAHAEVRKFEEPNEASAYDRWELKLSKTGQKKIAPMVKEWADALLFLNYAQIIENVAKEGQAPKYKARGGKRTVYATHHACWDAKNRWGLPDEFPLSWEAIAPHMPDLRPSLRAQAAPTAPAPAAPAAPAAPPAPAAVPGGEPVPPYWAPLLQLMAPKGVVPEEVRKVAASLGHFTPETKLAALPEEYIAGFCVAEWPKLEAKILEMRAAEPVPFD</sequence>
<feature type="compositionally biased region" description="Pro residues" evidence="1">
    <location>
        <begin position="258"/>
        <end position="275"/>
    </location>
</feature>
<dbReference type="RefSeq" id="WP_123185647.1">
    <property type="nucleotide sequence ID" value="NZ_JACHYA010000005.1"/>
</dbReference>
<dbReference type="AlphaFoldDB" id="A0A7W5D2N5"/>
<evidence type="ECO:0000256" key="1">
    <source>
        <dbReference type="SAM" id="MobiDB-lite"/>
    </source>
</evidence>
<dbReference type="Proteomes" id="UP000530850">
    <property type="component" value="Unassembled WGS sequence"/>
</dbReference>
<dbReference type="Pfam" id="PF13479">
    <property type="entry name" value="AAA_24"/>
    <property type="match status" value="1"/>
</dbReference>
<evidence type="ECO:0008006" key="4">
    <source>
        <dbReference type="Google" id="ProtNLM"/>
    </source>
</evidence>
<dbReference type="EMBL" id="JACHYA010000005">
    <property type="protein sequence ID" value="MBB3171774.1"/>
    <property type="molecule type" value="Genomic_DNA"/>
</dbReference>
<evidence type="ECO:0000313" key="2">
    <source>
        <dbReference type="EMBL" id="MBB3171774.1"/>
    </source>
</evidence>
<proteinExistence type="predicted"/>
<protein>
    <recommendedName>
        <fullName evidence="4">ATP-binding protein</fullName>
    </recommendedName>
</protein>
<reference evidence="2 3" key="1">
    <citation type="submission" date="2020-08" db="EMBL/GenBank/DDBJ databases">
        <title>Sequencing the genomes of 1000 actinobacteria strains.</title>
        <authorList>
            <person name="Klenk H.-P."/>
        </authorList>
    </citation>
    <scope>NUCLEOTIDE SEQUENCE [LARGE SCALE GENOMIC DNA]</scope>
    <source>
        <strain evidence="2 3">DSM 22242</strain>
    </source>
</reference>
<comment type="caution">
    <text evidence="2">The sequence shown here is derived from an EMBL/GenBank/DDBJ whole genome shotgun (WGS) entry which is preliminary data.</text>
</comment>
<gene>
    <name evidence="2" type="ORF">FHR31_001600</name>
</gene>
<dbReference type="SUPFAM" id="SSF52540">
    <property type="entry name" value="P-loop containing nucleoside triphosphate hydrolases"/>
    <property type="match status" value="1"/>
</dbReference>
<accession>A0A7W5D2N5</accession>
<name>A0A7W5D2N5_9ACTN</name>
<evidence type="ECO:0000313" key="3">
    <source>
        <dbReference type="Proteomes" id="UP000530850"/>
    </source>
</evidence>
<dbReference type="InterPro" id="IPR027417">
    <property type="entry name" value="P-loop_NTPase"/>
</dbReference>
<organism evidence="2 3">
    <name type="scientific">Parvibacter caecicola</name>
    <dbReference type="NCBI Taxonomy" id="747645"/>
    <lineage>
        <taxon>Bacteria</taxon>
        <taxon>Bacillati</taxon>
        <taxon>Actinomycetota</taxon>
        <taxon>Coriobacteriia</taxon>
        <taxon>Coriobacteriales</taxon>
        <taxon>Coriobacteriaceae</taxon>
        <taxon>Parvibacter</taxon>
    </lineage>
</organism>
<feature type="region of interest" description="Disordered" evidence="1">
    <location>
        <begin position="251"/>
        <end position="275"/>
    </location>
</feature>
<dbReference type="GeneID" id="93356949"/>